<dbReference type="AlphaFoldDB" id="A0A645JDE8"/>
<organism evidence="1">
    <name type="scientific">bioreactor metagenome</name>
    <dbReference type="NCBI Taxonomy" id="1076179"/>
    <lineage>
        <taxon>unclassified sequences</taxon>
        <taxon>metagenomes</taxon>
        <taxon>ecological metagenomes</taxon>
    </lineage>
</organism>
<accession>A0A645JDE8</accession>
<protein>
    <submittedName>
        <fullName evidence="1">Uncharacterized protein</fullName>
    </submittedName>
</protein>
<dbReference type="InterPro" id="IPR006059">
    <property type="entry name" value="SBP"/>
</dbReference>
<gene>
    <name evidence="1" type="ORF">SDC9_209470</name>
</gene>
<dbReference type="EMBL" id="VSSQ01138739">
    <property type="protein sequence ID" value="MPN61728.1"/>
    <property type="molecule type" value="Genomic_DNA"/>
</dbReference>
<dbReference type="Pfam" id="PF13416">
    <property type="entry name" value="SBP_bac_8"/>
    <property type="match status" value="1"/>
</dbReference>
<dbReference type="Gene3D" id="3.40.190.10">
    <property type="entry name" value="Periplasmic binding protein-like II"/>
    <property type="match status" value="2"/>
</dbReference>
<dbReference type="SUPFAM" id="SSF53850">
    <property type="entry name" value="Periplasmic binding protein-like II"/>
    <property type="match status" value="1"/>
</dbReference>
<proteinExistence type="predicted"/>
<reference evidence="1" key="1">
    <citation type="submission" date="2019-08" db="EMBL/GenBank/DDBJ databases">
        <authorList>
            <person name="Kucharzyk K."/>
            <person name="Murdoch R.W."/>
            <person name="Higgins S."/>
            <person name="Loffler F."/>
        </authorList>
    </citation>
    <scope>NUCLEOTIDE SEQUENCE</scope>
</reference>
<comment type="caution">
    <text evidence="1">The sequence shown here is derived from an EMBL/GenBank/DDBJ whole genome shotgun (WGS) entry which is preliminary data.</text>
</comment>
<name>A0A645JDE8_9ZZZZ</name>
<sequence>MTIPQNAKNKDGAWDFIKFLSGKDSYLDMAMRTSELTVRKDVANEPAYNDPARLYIKEASEMLQYTKFRPSLDVYPQVSLLCTEAMESIGLNTATPEQAYNTFISSLKDIVGAENLIID</sequence>
<evidence type="ECO:0000313" key="1">
    <source>
        <dbReference type="EMBL" id="MPN61728.1"/>
    </source>
</evidence>